<feature type="transmembrane region" description="Helical" evidence="7">
    <location>
        <begin position="812"/>
        <end position="832"/>
    </location>
</feature>
<evidence type="ECO:0000256" key="1">
    <source>
        <dbReference type="ARBA" id="ARBA00004651"/>
    </source>
</evidence>
<dbReference type="InterPro" id="IPR050250">
    <property type="entry name" value="Macrolide_Exporter_MacB"/>
</dbReference>
<keyword evidence="5 7" id="KW-0472">Membrane</keyword>
<feature type="domain" description="ABC3 transporter permease C-terminal" evidence="8">
    <location>
        <begin position="290"/>
        <end position="414"/>
    </location>
</feature>
<dbReference type="Proteomes" id="UP000198935">
    <property type="component" value="Unassembled WGS sequence"/>
</dbReference>
<comment type="similarity">
    <text evidence="6">Belongs to the ABC-4 integral membrane protein family.</text>
</comment>
<feature type="transmembrane region" description="Helical" evidence="7">
    <location>
        <begin position="284"/>
        <end position="307"/>
    </location>
</feature>
<keyword evidence="2" id="KW-1003">Cell membrane</keyword>
<dbReference type="OrthoDB" id="9793166at2"/>
<dbReference type="PANTHER" id="PTHR30572">
    <property type="entry name" value="MEMBRANE COMPONENT OF TRANSPORTER-RELATED"/>
    <property type="match status" value="1"/>
</dbReference>
<evidence type="ECO:0000259" key="9">
    <source>
        <dbReference type="Pfam" id="PF12704"/>
    </source>
</evidence>
<dbReference type="AlphaFoldDB" id="A0A1H3LTH4"/>
<dbReference type="EMBL" id="FNPI01000003">
    <property type="protein sequence ID" value="SDY67646.1"/>
    <property type="molecule type" value="Genomic_DNA"/>
</dbReference>
<evidence type="ECO:0000256" key="2">
    <source>
        <dbReference type="ARBA" id="ARBA00022475"/>
    </source>
</evidence>
<feature type="transmembrane region" description="Helical" evidence="7">
    <location>
        <begin position="335"/>
        <end position="365"/>
    </location>
</feature>
<feature type="transmembrane region" description="Helical" evidence="7">
    <location>
        <begin position="752"/>
        <end position="776"/>
    </location>
</feature>
<feature type="transmembrane region" description="Helical" evidence="7">
    <location>
        <begin position="385"/>
        <end position="405"/>
    </location>
</feature>
<dbReference type="GO" id="GO:0022857">
    <property type="term" value="F:transmembrane transporter activity"/>
    <property type="evidence" value="ECO:0007669"/>
    <property type="project" value="TreeGrafter"/>
</dbReference>
<evidence type="ECO:0000256" key="5">
    <source>
        <dbReference type="ARBA" id="ARBA00023136"/>
    </source>
</evidence>
<evidence type="ECO:0000259" key="8">
    <source>
        <dbReference type="Pfam" id="PF02687"/>
    </source>
</evidence>
<evidence type="ECO:0000313" key="11">
    <source>
        <dbReference type="Proteomes" id="UP000198935"/>
    </source>
</evidence>
<reference evidence="11" key="1">
    <citation type="submission" date="2016-10" db="EMBL/GenBank/DDBJ databases">
        <authorList>
            <person name="Varghese N."/>
            <person name="Submissions S."/>
        </authorList>
    </citation>
    <scope>NUCLEOTIDE SEQUENCE [LARGE SCALE GENOMIC DNA]</scope>
    <source>
        <strain evidence="11">SP</strain>
    </source>
</reference>
<keyword evidence="11" id="KW-1185">Reference proteome</keyword>
<accession>A0A1H3LTH4</accession>
<dbReference type="Pfam" id="PF02687">
    <property type="entry name" value="FtsX"/>
    <property type="match status" value="2"/>
</dbReference>
<evidence type="ECO:0000256" key="6">
    <source>
        <dbReference type="ARBA" id="ARBA00038076"/>
    </source>
</evidence>
<dbReference type="STRING" id="1503961.SAMN05421736_1034"/>
<evidence type="ECO:0000313" key="10">
    <source>
        <dbReference type="EMBL" id="SDY67646.1"/>
    </source>
</evidence>
<dbReference type="InterPro" id="IPR003838">
    <property type="entry name" value="ABC3_permease_C"/>
</dbReference>
<organism evidence="10 11">
    <name type="scientific">Evansella caseinilytica</name>
    <dbReference type="NCBI Taxonomy" id="1503961"/>
    <lineage>
        <taxon>Bacteria</taxon>
        <taxon>Bacillati</taxon>
        <taxon>Bacillota</taxon>
        <taxon>Bacilli</taxon>
        <taxon>Bacillales</taxon>
        <taxon>Bacillaceae</taxon>
        <taxon>Evansella</taxon>
    </lineage>
</organism>
<name>A0A1H3LTH4_9BACI</name>
<dbReference type="GO" id="GO:0005886">
    <property type="term" value="C:plasma membrane"/>
    <property type="evidence" value="ECO:0007669"/>
    <property type="project" value="UniProtKB-SubCell"/>
</dbReference>
<feature type="transmembrane region" description="Helical" evidence="7">
    <location>
        <begin position="20"/>
        <end position="44"/>
    </location>
</feature>
<feature type="transmembrane region" description="Helical" evidence="7">
    <location>
        <begin position="852"/>
        <end position="872"/>
    </location>
</feature>
<evidence type="ECO:0000256" key="7">
    <source>
        <dbReference type="SAM" id="Phobius"/>
    </source>
</evidence>
<keyword evidence="3 7" id="KW-0812">Transmembrane</keyword>
<protein>
    <submittedName>
        <fullName evidence="10">Putative ABC transport system permease protein</fullName>
    </submittedName>
</protein>
<feature type="transmembrane region" description="Helical" evidence="7">
    <location>
        <begin position="460"/>
        <end position="480"/>
    </location>
</feature>
<feature type="domain" description="MacB-like periplasmic core" evidence="9">
    <location>
        <begin position="19"/>
        <end position="157"/>
    </location>
</feature>
<evidence type="ECO:0000256" key="3">
    <source>
        <dbReference type="ARBA" id="ARBA00022692"/>
    </source>
</evidence>
<keyword evidence="4 7" id="KW-1133">Transmembrane helix</keyword>
<feature type="domain" description="ABC3 transporter permease C-terminal" evidence="8">
    <location>
        <begin position="763"/>
        <end position="879"/>
    </location>
</feature>
<evidence type="ECO:0000256" key="4">
    <source>
        <dbReference type="ARBA" id="ARBA00022989"/>
    </source>
</evidence>
<sequence length="888" mass="99240">MNIVNKVTLRHLRKNKRRTVVTIIGTIISVAMITAVATLAVSFMDLMQRQTIANEGEWHVLYKDVNGDQLEAIKKDSETKALVISRDRGYAYLEGSQNETKPYLFVKEYNAQGFQQFPITLSRGRLPEKNKEVVISEELAAASDVNFEIGDQLMLEIGERSVTDEEYTAGELTQNDSLLMVDGEVVETLTNQKTVNYTIVGFIDRPVWEPTWAPGYTMISYVDESFLEAEDPFNASVVLKNLHPSLYSHAQALADKNNIETVQFNNRLLRYYGLTNNDSLHRTLYSLAAIIMAVIIIGSVALIYNAFAISVSERSRHLGMLASVGATKRQKRNSVFFEGIVIALISIPVGIGCGLTGIGVTFMVINSIIQDALGVSESLTVVVTPLSIIVACAVSLITILLSTFLPAVKASKVSAIDAIRQTADIKLTRKAVKTSKWVRAIFGVEAEIALKNLKRNRRRYQVTIFSLVVSIILFLSVSFFTSNLKKSLELSQEGINFDLQVYMSSDYAENEEELSELAAALEEVTEVSMMKKTGVTSFVEEVAIADELKETVKLDREVLIDGKYPYYVDISGMDEQSLQIYANEIGADMEKLTDLENPGAIIIDTLTYKDMENDKFAETKAIHAAIGDQLDFVVADWEWIHISTNADTSPRLDFVVDDEESDEWIDVGQVEIVALTDQYPMGVMPAGVGGVNVIVSEKVMDQLFNEAAIDTWMYLYLKSSDPLKTQQQIEELKSHYMSVHNLYQSRQREEQMVLLMSVFTYGFIVLITVISIANIFNTISTSISLRKREFAMLKSVGMTPHAFNKMIHFESIFYGIKALLYGIPLSMAVMYLMHRALMNTFSYGLAVPWSDILYAIAAVFAIVSSAMLYSIAKVKKENIIDALKQENI</sequence>
<dbReference type="PANTHER" id="PTHR30572:SF4">
    <property type="entry name" value="ABC TRANSPORTER PERMEASE YTRF"/>
    <property type="match status" value="1"/>
</dbReference>
<proteinExistence type="inferred from homology"/>
<gene>
    <name evidence="10" type="ORF">SAMN05421736_1034</name>
</gene>
<comment type="subcellular location">
    <subcellularLocation>
        <location evidence="1">Cell membrane</location>
        <topology evidence="1">Multi-pass membrane protein</topology>
    </subcellularLocation>
</comment>
<dbReference type="InterPro" id="IPR025857">
    <property type="entry name" value="MacB_PCD"/>
</dbReference>
<dbReference type="Pfam" id="PF12704">
    <property type="entry name" value="MacB_PCD"/>
    <property type="match status" value="1"/>
</dbReference>